<keyword evidence="2" id="KW-1185">Reference proteome</keyword>
<dbReference type="Gene3D" id="3.40.50.1000">
    <property type="entry name" value="HAD superfamily/HAD-like"/>
    <property type="match status" value="2"/>
</dbReference>
<dbReference type="RefSeq" id="WP_350341446.1">
    <property type="nucleotide sequence ID" value="NZ_JAEKNR010000165.1"/>
</dbReference>
<dbReference type="InterPro" id="IPR023214">
    <property type="entry name" value="HAD_sf"/>
</dbReference>
<dbReference type="PANTHER" id="PTHR19288:SF46">
    <property type="entry name" value="HALOACID DEHALOGENASE-LIKE HYDROLASE DOMAIN-CONTAINING PROTEIN 2"/>
    <property type="match status" value="1"/>
</dbReference>
<organism evidence="1 2">
    <name type="scientific">Candidatus Nephthysia bennettiae</name>
    <dbReference type="NCBI Taxonomy" id="3127016"/>
    <lineage>
        <taxon>Bacteria</taxon>
        <taxon>Bacillati</taxon>
        <taxon>Candidatus Dormiibacterota</taxon>
        <taxon>Candidatus Dormibacteria</taxon>
        <taxon>Candidatus Dormibacterales</taxon>
        <taxon>Candidatus Dormibacteraceae</taxon>
        <taxon>Candidatus Nephthysia</taxon>
    </lineage>
</organism>
<keyword evidence="1" id="KW-0378">Hydrolase</keyword>
<evidence type="ECO:0000313" key="1">
    <source>
        <dbReference type="EMBL" id="MBJ7599649.1"/>
    </source>
</evidence>
<evidence type="ECO:0000313" key="2">
    <source>
        <dbReference type="Proteomes" id="UP000612893"/>
    </source>
</evidence>
<gene>
    <name evidence="1" type="ORF">JF922_16420</name>
</gene>
<dbReference type="Pfam" id="PF13242">
    <property type="entry name" value="Hydrolase_like"/>
    <property type="match status" value="1"/>
</dbReference>
<accession>A0A934K445</accession>
<dbReference type="GO" id="GO:0016787">
    <property type="term" value="F:hydrolase activity"/>
    <property type="evidence" value="ECO:0007669"/>
    <property type="project" value="UniProtKB-KW"/>
</dbReference>
<dbReference type="Pfam" id="PF13344">
    <property type="entry name" value="Hydrolase_6"/>
    <property type="match status" value="1"/>
</dbReference>
<comment type="caution">
    <text evidence="1">The sequence shown here is derived from an EMBL/GenBank/DDBJ whole genome shotgun (WGS) entry which is preliminary data.</text>
</comment>
<sequence length="280" mass="31066">MVVPTRLYEAYIFDLDGTIYLGHDLLPGAKRLIEELRARGKAVRFLSNNPTRDREMYVTKLTKLGIPAQLDDIVNTVVTMTRWLLANHPDAVVFPIAEQPLIRALEQAGIRMSEDPSKIDIVIASYDRGFEYRKLQIAFDAIWYYKRARLVATNPDPYCPMDEGRGEPDAAAVIAAIQACTGAKLEANTGKPDPIMLRAALEGLDVNPSDCAMVGDRMSTDIRMALDTGMASVLVLTGETTLKDLEGLSPADTPDFVLDRVDRLLPAEIWEELGWNDQDA</sequence>
<protein>
    <submittedName>
        <fullName evidence="1">HAD-IIA family hydrolase</fullName>
    </submittedName>
</protein>
<dbReference type="SUPFAM" id="SSF56784">
    <property type="entry name" value="HAD-like"/>
    <property type="match status" value="1"/>
</dbReference>
<dbReference type="Proteomes" id="UP000612893">
    <property type="component" value="Unassembled WGS sequence"/>
</dbReference>
<dbReference type="PANTHER" id="PTHR19288">
    <property type="entry name" value="4-NITROPHENYLPHOSPHATASE-RELATED"/>
    <property type="match status" value="1"/>
</dbReference>
<name>A0A934K445_9BACT</name>
<dbReference type="InterPro" id="IPR006357">
    <property type="entry name" value="HAD-SF_hydro_IIA"/>
</dbReference>
<reference evidence="1" key="1">
    <citation type="submission" date="2020-10" db="EMBL/GenBank/DDBJ databases">
        <title>Ca. Dormibacterota MAGs.</title>
        <authorList>
            <person name="Montgomery K."/>
        </authorList>
    </citation>
    <scope>NUCLEOTIDE SEQUENCE [LARGE SCALE GENOMIC DNA]</scope>
    <source>
        <strain evidence="1">SC8812_S17_10</strain>
    </source>
</reference>
<dbReference type="EMBL" id="JAEKNR010000165">
    <property type="protein sequence ID" value="MBJ7599649.1"/>
    <property type="molecule type" value="Genomic_DNA"/>
</dbReference>
<dbReference type="AlphaFoldDB" id="A0A934K445"/>
<dbReference type="InterPro" id="IPR036412">
    <property type="entry name" value="HAD-like_sf"/>
</dbReference>
<dbReference type="NCBIfam" id="TIGR01460">
    <property type="entry name" value="HAD-SF-IIA"/>
    <property type="match status" value="1"/>
</dbReference>
<proteinExistence type="predicted"/>